<organism evidence="2 3">
    <name type="scientific">Thauera humireducens</name>
    <dbReference type="NCBI Taxonomy" id="1134435"/>
    <lineage>
        <taxon>Bacteria</taxon>
        <taxon>Pseudomonadati</taxon>
        <taxon>Pseudomonadota</taxon>
        <taxon>Betaproteobacteria</taxon>
        <taxon>Rhodocyclales</taxon>
        <taxon>Zoogloeaceae</taxon>
        <taxon>Thauera</taxon>
    </lineage>
</organism>
<feature type="signal peptide" evidence="1">
    <location>
        <begin position="1"/>
        <end position="24"/>
    </location>
</feature>
<dbReference type="AlphaFoldDB" id="A0A127K8F4"/>
<feature type="chain" id="PRO_5007798042" description="DUF3750 domain-containing protein" evidence="1">
    <location>
        <begin position="25"/>
        <end position="257"/>
    </location>
</feature>
<dbReference type="EMBL" id="CP014646">
    <property type="protein sequence ID" value="AMO38245.1"/>
    <property type="molecule type" value="Genomic_DNA"/>
</dbReference>
<accession>A0A127K8F4</accession>
<sequence length="257" mass="27473">MKRSNLLALGFAAMLTLSFGLSLADDPRASVSAGERSWRTAPRHSAGIAPDPVAHAGQAIVQVYAAPTYGWRGYFAVHPWIIYKRSGETAYTRYEVVGWGGTNVVRRNHAIADGLWYGAMPAVLVDHRGESAQSMIDDIEAAIGRYPYVNEYRSYPGPNSNTFLAHIGREVPALALDMPANAIGKDYRPVSQPLGLSPSGAGVQVSLLGLLGLTVGLEEGVEFNILGLNFGIDLNRPGLRLPAIGRLGMDDVSVSGV</sequence>
<reference evidence="3" key="1">
    <citation type="submission" date="2016-03" db="EMBL/GenBank/DDBJ databases">
        <authorList>
            <person name="Ma C."/>
            <person name="Zhou S."/>
            <person name="Yang G."/>
        </authorList>
    </citation>
    <scope>NUCLEOTIDE SEQUENCE [LARGE SCALE GENOMIC DNA]</scope>
    <source>
        <strain evidence="3">SgZ-1</strain>
    </source>
</reference>
<evidence type="ECO:0008006" key="4">
    <source>
        <dbReference type="Google" id="ProtNLM"/>
    </source>
</evidence>
<protein>
    <recommendedName>
        <fullName evidence="4">DUF3750 domain-containing protein</fullName>
    </recommendedName>
</protein>
<dbReference type="KEGG" id="thu:AC731_015670"/>
<dbReference type="STRING" id="1134435.AC731_015670"/>
<evidence type="ECO:0000256" key="1">
    <source>
        <dbReference type="SAM" id="SignalP"/>
    </source>
</evidence>
<proteinExistence type="predicted"/>
<dbReference type="InterPro" id="IPR022224">
    <property type="entry name" value="DUF3750"/>
</dbReference>
<evidence type="ECO:0000313" key="3">
    <source>
        <dbReference type="Proteomes" id="UP000036902"/>
    </source>
</evidence>
<dbReference type="RefSeq" id="WP_048707409.1">
    <property type="nucleotide sequence ID" value="NZ_CP014646.1"/>
</dbReference>
<dbReference type="Proteomes" id="UP000036902">
    <property type="component" value="Chromosome"/>
</dbReference>
<keyword evidence="1" id="KW-0732">Signal</keyword>
<gene>
    <name evidence="2" type="ORF">AC731_015670</name>
</gene>
<evidence type="ECO:0000313" key="2">
    <source>
        <dbReference type="EMBL" id="AMO38245.1"/>
    </source>
</evidence>
<dbReference type="Pfam" id="PF12570">
    <property type="entry name" value="DUF3750"/>
    <property type="match status" value="1"/>
</dbReference>
<name>A0A127K8F4_9RHOO</name>
<keyword evidence="3" id="KW-1185">Reference proteome</keyword>